<reference evidence="1 2" key="1">
    <citation type="submission" date="2013-08" db="EMBL/GenBank/DDBJ databases">
        <authorList>
            <person name="Weinstock G."/>
            <person name="Sodergren E."/>
            <person name="Wylie T."/>
            <person name="Fulton L."/>
            <person name="Fulton R."/>
            <person name="Fronick C."/>
            <person name="O'Laughlin M."/>
            <person name="Godfrey J."/>
            <person name="Miner T."/>
            <person name="Herter B."/>
            <person name="Appelbaum E."/>
            <person name="Cordes M."/>
            <person name="Lek S."/>
            <person name="Wollam A."/>
            <person name="Pepin K.H."/>
            <person name="Palsikar V.B."/>
            <person name="Mitreva M."/>
            <person name="Wilson R.K."/>
        </authorList>
    </citation>
    <scope>NUCLEOTIDE SEQUENCE [LARGE SCALE GENOMIC DNA]</scope>
    <source>
        <strain evidence="1 2">ATCC 15930</strain>
    </source>
</reference>
<evidence type="ECO:0000313" key="1">
    <source>
        <dbReference type="EMBL" id="KDR53349.1"/>
    </source>
</evidence>
<name>A0A069QMU5_HOYLO</name>
<evidence type="ECO:0008006" key="3">
    <source>
        <dbReference type="Google" id="ProtNLM"/>
    </source>
</evidence>
<dbReference type="PATRIC" id="fig|1122985.7.peg.589"/>
<evidence type="ECO:0000313" key="2">
    <source>
        <dbReference type="Proteomes" id="UP000027442"/>
    </source>
</evidence>
<dbReference type="SUPFAM" id="SSF56935">
    <property type="entry name" value="Porins"/>
    <property type="match status" value="1"/>
</dbReference>
<dbReference type="AlphaFoldDB" id="A0A069QMU5"/>
<dbReference type="HOGENOM" id="CLU_019825_0_0_10"/>
<organism evidence="1 2">
    <name type="scientific">Hoylesella loescheii DSM 19665 = JCM 12249 = ATCC 15930</name>
    <dbReference type="NCBI Taxonomy" id="1122985"/>
    <lineage>
        <taxon>Bacteria</taxon>
        <taxon>Pseudomonadati</taxon>
        <taxon>Bacteroidota</taxon>
        <taxon>Bacteroidia</taxon>
        <taxon>Bacteroidales</taxon>
        <taxon>Prevotellaceae</taxon>
        <taxon>Hoylesella</taxon>
    </lineage>
</organism>
<protein>
    <recommendedName>
        <fullName evidence="3">Outer membrane protein beta-barrel domain-containing protein</fullName>
    </recommendedName>
</protein>
<dbReference type="EMBL" id="JNGW01000018">
    <property type="protein sequence ID" value="KDR53349.1"/>
    <property type="molecule type" value="Genomic_DNA"/>
</dbReference>
<dbReference type="Proteomes" id="UP000027442">
    <property type="component" value="Unassembled WGS sequence"/>
</dbReference>
<comment type="caution">
    <text evidence="1">The sequence shown here is derived from an EMBL/GenBank/DDBJ whole genome shotgun (WGS) entry which is preliminary data.</text>
</comment>
<proteinExistence type="predicted"/>
<accession>A0A069QMU5</accession>
<gene>
    <name evidence="1" type="ORF">HMPREF1991_00567</name>
</gene>
<dbReference type="eggNOG" id="COG4771">
    <property type="taxonomic scope" value="Bacteria"/>
</dbReference>
<sequence>MGNVTVSLLSPKDSSLIVGTITDKDGKFSVKSEMSNNLLKITMVGYIPKYINCNQHMELGDINILPDSKLLSDVIVTGTNFTTKGDKMMIHVPENVKKNTFDGYATLSAMTIPGLNVDLINHAVTSKTGEVLLCINGREVDKGEIQALNPKDINRIDFYQKFDPNHPSASAVIDFIMKNHDSGGLVYGNVYHHLNIGKGDGMLDLKHYKKNSELNFQISGNYGHYTLDRGEESATSMTFIDRTVIKTSEVKNSIFRSNHLRGRLSWLTQGKGNMFQISAFLNRNHDVNDQNMSQAYNTMAGEILTRDYTHKDYLSPATQIYYQRKIGKDGLFRTSIYGNYSHTDKFRNYTSTSSFLAKTEEDLFRLCPNILVGLILGKNRPFFYATYDYKSTRNKYTENGVETKNRLTYGNGLFKIGNNFIFSKNIRVTLRFTGNVLSMDNGNYSWTKFYFSPSLLCSADLGHGNTFRGELYTYVNDPQMAYYNGSSQQMDQYQILRGNPDLKNGHCIGGEAVFDSNHKWGMFELLTQYINMPKYIYEDVFVDNDKGMFVHTYRNGKSYNHFLLNTEIRFNVIPKKLIWMVGGEYNFFKERDKRISVLVGGTDLTYLGKNIIGKVELLSPFRYLAKGVEYKNPFSLKLTLKYTLKDLQIGFNATNPFMNGSSVETNYTADNYSNVAKTYNPRITSNMFMLTLSYRISYGKKHNFQNIEMGESQSSGLLEQQNIRNEKMESVKK</sequence>
<keyword evidence="2" id="KW-1185">Reference proteome</keyword>